<dbReference type="Proteomes" id="UP001248819">
    <property type="component" value="Unassembled WGS sequence"/>
</dbReference>
<accession>A0ABU3CZB0</accession>
<reference evidence="2 3" key="1">
    <citation type="submission" date="2023-09" db="EMBL/GenBank/DDBJ databases">
        <authorList>
            <person name="Rey-Velasco X."/>
        </authorList>
    </citation>
    <scope>NUCLEOTIDE SEQUENCE [LARGE SCALE GENOMIC DNA]</scope>
    <source>
        <strain evidence="2 3">F297</strain>
    </source>
</reference>
<evidence type="ECO:0000259" key="1">
    <source>
        <dbReference type="Pfam" id="PF05225"/>
    </source>
</evidence>
<evidence type="ECO:0000313" key="3">
    <source>
        <dbReference type="Proteomes" id="UP001248819"/>
    </source>
</evidence>
<dbReference type="InterPro" id="IPR010921">
    <property type="entry name" value="Trp_repressor/repl_initiator"/>
</dbReference>
<keyword evidence="3" id="KW-1185">Reference proteome</keyword>
<comment type="caution">
    <text evidence="2">The sequence shown here is derived from an EMBL/GenBank/DDBJ whole genome shotgun (WGS) entry which is preliminary data.</text>
</comment>
<name>A0ABU3CZB0_9FLAO</name>
<protein>
    <submittedName>
        <fullName evidence="2">Helix-turn-helix domain-containing protein</fullName>
    </submittedName>
</protein>
<dbReference type="RefSeq" id="WP_034887612.1">
    <property type="nucleotide sequence ID" value="NZ_JAVRHP010000162.1"/>
</dbReference>
<dbReference type="EMBL" id="JAVRHP010000162">
    <property type="protein sequence ID" value="MDT0651707.1"/>
    <property type="molecule type" value="Genomic_DNA"/>
</dbReference>
<dbReference type="SUPFAM" id="SSF48295">
    <property type="entry name" value="TrpR-like"/>
    <property type="match status" value="1"/>
</dbReference>
<dbReference type="Pfam" id="PF05225">
    <property type="entry name" value="HTH_psq"/>
    <property type="match status" value="1"/>
</dbReference>
<feature type="domain" description="HTH psq-type" evidence="1">
    <location>
        <begin position="26"/>
        <end position="51"/>
    </location>
</feature>
<dbReference type="Gene3D" id="1.10.10.10">
    <property type="entry name" value="Winged helix-like DNA-binding domain superfamily/Winged helix DNA-binding domain"/>
    <property type="match status" value="1"/>
</dbReference>
<evidence type="ECO:0000313" key="2">
    <source>
        <dbReference type="EMBL" id="MDT0651707.1"/>
    </source>
</evidence>
<dbReference type="InterPro" id="IPR036388">
    <property type="entry name" value="WH-like_DNA-bd_sf"/>
</dbReference>
<gene>
    <name evidence="2" type="ORF">RM529_16275</name>
</gene>
<sequence length="127" mass="15021">MDTQNNQPCRKRNGKETSFEFKIFVIQQIANGQISANFASKKYNISKSTIAYWQKKLSNYMTEKKYRSKDDEIKALREKTYDLEGIKDFQQDIIIEFERVTGKELSKKFLPGKLANEIQRKKKKLKD</sequence>
<proteinExistence type="predicted"/>
<dbReference type="InterPro" id="IPR007889">
    <property type="entry name" value="HTH_Psq"/>
</dbReference>
<organism evidence="2 3">
    <name type="scientific">Autumnicola edwardsiae</name>
    <dbReference type="NCBI Taxonomy" id="3075594"/>
    <lineage>
        <taxon>Bacteria</taxon>
        <taxon>Pseudomonadati</taxon>
        <taxon>Bacteroidota</taxon>
        <taxon>Flavobacteriia</taxon>
        <taxon>Flavobacteriales</taxon>
        <taxon>Flavobacteriaceae</taxon>
        <taxon>Autumnicola</taxon>
    </lineage>
</organism>